<sequence>MQEDEMAACGPADSVKDTNSVAIKDDDEAMLRQMGYKQELRRGWSAFENFALSFTVVSVLTGLTGLYGTGMTYGGPVAVVWGWVLVSFFTLLVALSMAEICGAYPTSGALYYWSAKLAGERWAPFASFLTGWFNLLGQVAVTAGIDYTFASFLCTIIMLGTGGANGGGWVATQGQLLGVYVATLGVHATINTFANRLLAMLNGISVVWHVVGTFAFIAALLAVAPSHQSADYVFTSFNHPDKGIASNFLIFLLGLLMSQFTLTG</sequence>
<evidence type="ECO:0000256" key="3">
    <source>
        <dbReference type="ARBA" id="ARBA00022692"/>
    </source>
</evidence>
<dbReference type="PROSITE" id="PS00218">
    <property type="entry name" value="AMINO_ACID_PERMEASE_1"/>
    <property type="match status" value="1"/>
</dbReference>
<feature type="transmembrane region" description="Helical" evidence="6">
    <location>
        <begin position="147"/>
        <end position="164"/>
    </location>
</feature>
<keyword evidence="4 6" id="KW-1133">Transmembrane helix</keyword>
<dbReference type="GO" id="GO:0016020">
    <property type="term" value="C:membrane"/>
    <property type="evidence" value="ECO:0007669"/>
    <property type="project" value="UniProtKB-SubCell"/>
</dbReference>
<evidence type="ECO:0000313" key="7">
    <source>
        <dbReference type="EMBL" id="PSC69717.1"/>
    </source>
</evidence>
<feature type="transmembrane region" description="Helical" evidence="6">
    <location>
        <begin position="122"/>
        <end position="141"/>
    </location>
</feature>
<evidence type="ECO:0000256" key="2">
    <source>
        <dbReference type="ARBA" id="ARBA00022448"/>
    </source>
</evidence>
<accession>A0A2P6V6K6</accession>
<gene>
    <name evidence="7" type="ORF">C2E20_6715</name>
</gene>
<reference evidence="7 8" key="1">
    <citation type="journal article" date="2018" name="Plant J.">
        <title>Genome sequences of Chlorella sorokiniana UTEX 1602 and Micractinium conductrix SAG 241.80: implications to maltose excretion by a green alga.</title>
        <authorList>
            <person name="Arriola M.B."/>
            <person name="Velmurugan N."/>
            <person name="Zhang Y."/>
            <person name="Plunkett M.H."/>
            <person name="Hondzo H."/>
            <person name="Barney B.M."/>
        </authorList>
    </citation>
    <scope>NUCLEOTIDE SEQUENCE [LARGE SCALE GENOMIC DNA]</scope>
    <source>
        <strain evidence="7 8">SAG 241.80</strain>
    </source>
</reference>
<feature type="transmembrane region" description="Helical" evidence="6">
    <location>
        <begin position="206"/>
        <end position="224"/>
    </location>
</feature>
<dbReference type="GO" id="GO:0006865">
    <property type="term" value="P:amino acid transport"/>
    <property type="evidence" value="ECO:0007669"/>
    <property type="project" value="InterPro"/>
</dbReference>
<keyword evidence="3 6" id="KW-0812">Transmembrane</keyword>
<dbReference type="AlphaFoldDB" id="A0A2P6V6K6"/>
<dbReference type="PANTHER" id="PTHR45649:SF26">
    <property type="entry name" value="OS04G0435100 PROTEIN"/>
    <property type="match status" value="1"/>
</dbReference>
<dbReference type="InterPro" id="IPR002293">
    <property type="entry name" value="AA/rel_permease1"/>
</dbReference>
<name>A0A2P6V6K6_9CHLO</name>
<keyword evidence="8" id="KW-1185">Reference proteome</keyword>
<dbReference type="EMBL" id="LHPF02000024">
    <property type="protein sequence ID" value="PSC69717.1"/>
    <property type="molecule type" value="Genomic_DNA"/>
</dbReference>
<feature type="transmembrane region" description="Helical" evidence="6">
    <location>
        <begin position="80"/>
        <end position="101"/>
    </location>
</feature>
<keyword evidence="5 6" id="KW-0472">Membrane</keyword>
<dbReference type="Gene3D" id="1.20.1740.10">
    <property type="entry name" value="Amino acid/polyamine transporter I"/>
    <property type="match status" value="1"/>
</dbReference>
<dbReference type="Pfam" id="PF13520">
    <property type="entry name" value="AA_permease_2"/>
    <property type="match status" value="1"/>
</dbReference>
<comment type="subcellular location">
    <subcellularLocation>
        <location evidence="1">Membrane</location>
        <topology evidence="1">Multi-pass membrane protein</topology>
    </subcellularLocation>
</comment>
<evidence type="ECO:0000313" key="8">
    <source>
        <dbReference type="Proteomes" id="UP000239649"/>
    </source>
</evidence>
<feature type="transmembrane region" description="Helical" evidence="6">
    <location>
        <begin position="176"/>
        <end position="194"/>
    </location>
</feature>
<evidence type="ECO:0000256" key="6">
    <source>
        <dbReference type="SAM" id="Phobius"/>
    </source>
</evidence>
<dbReference type="PANTHER" id="PTHR45649">
    <property type="entry name" value="AMINO-ACID PERMEASE BAT1"/>
    <property type="match status" value="1"/>
</dbReference>
<feature type="transmembrane region" description="Helical" evidence="6">
    <location>
        <begin position="244"/>
        <end position="262"/>
    </location>
</feature>
<proteinExistence type="predicted"/>
<evidence type="ECO:0000256" key="4">
    <source>
        <dbReference type="ARBA" id="ARBA00022989"/>
    </source>
</evidence>
<evidence type="ECO:0000256" key="5">
    <source>
        <dbReference type="ARBA" id="ARBA00023136"/>
    </source>
</evidence>
<protein>
    <submittedName>
        <fullName evidence="7">Amino-acid permease</fullName>
    </submittedName>
</protein>
<comment type="caution">
    <text evidence="7">The sequence shown here is derived from an EMBL/GenBank/DDBJ whole genome shotgun (WGS) entry which is preliminary data.</text>
</comment>
<dbReference type="OrthoDB" id="3257095at2759"/>
<dbReference type="InterPro" id="IPR004840">
    <property type="entry name" value="Amino_acid_permease_CS"/>
</dbReference>
<organism evidence="7 8">
    <name type="scientific">Micractinium conductrix</name>
    <dbReference type="NCBI Taxonomy" id="554055"/>
    <lineage>
        <taxon>Eukaryota</taxon>
        <taxon>Viridiplantae</taxon>
        <taxon>Chlorophyta</taxon>
        <taxon>core chlorophytes</taxon>
        <taxon>Trebouxiophyceae</taxon>
        <taxon>Chlorellales</taxon>
        <taxon>Chlorellaceae</taxon>
        <taxon>Chlorella clade</taxon>
        <taxon>Micractinium</taxon>
    </lineage>
</organism>
<feature type="transmembrane region" description="Helical" evidence="6">
    <location>
        <begin position="50"/>
        <end position="68"/>
    </location>
</feature>
<evidence type="ECO:0000256" key="1">
    <source>
        <dbReference type="ARBA" id="ARBA00004141"/>
    </source>
</evidence>
<keyword evidence="2" id="KW-0813">Transport</keyword>
<dbReference type="Proteomes" id="UP000239649">
    <property type="component" value="Unassembled WGS sequence"/>
</dbReference>
<dbReference type="STRING" id="554055.A0A2P6V6K6"/>
<dbReference type="GO" id="GO:0022857">
    <property type="term" value="F:transmembrane transporter activity"/>
    <property type="evidence" value="ECO:0007669"/>
    <property type="project" value="InterPro"/>
</dbReference>